<feature type="domain" description="DUF7042" evidence="1">
    <location>
        <begin position="2"/>
        <end position="65"/>
    </location>
</feature>
<keyword evidence="4" id="KW-1185">Reference proteome</keyword>
<accession>A0A0D8Y4I2</accession>
<feature type="non-terminal residue" evidence="3">
    <location>
        <position position="1"/>
    </location>
</feature>
<dbReference type="EMBL" id="KN716234">
    <property type="protein sequence ID" value="KJH49476.1"/>
    <property type="molecule type" value="Genomic_DNA"/>
</dbReference>
<protein>
    <submittedName>
        <fullName evidence="3">Uncharacterized protein</fullName>
    </submittedName>
</protein>
<dbReference type="InterPro" id="IPR055470">
    <property type="entry name" value="DUF7042"/>
</dbReference>
<name>A0A0D8Y4I2_DICVI</name>
<dbReference type="STRING" id="29172.A0A0D8Y4I2"/>
<dbReference type="PANTHER" id="PTHR22255:SF9">
    <property type="entry name" value="LP06548P"/>
    <property type="match status" value="1"/>
</dbReference>
<dbReference type="Pfam" id="PF23070">
    <property type="entry name" value="DUF7043"/>
    <property type="match status" value="1"/>
</dbReference>
<gene>
    <name evidence="3" type="ORF">DICVIV_04413</name>
</gene>
<feature type="domain" description="DUF7043" evidence="2">
    <location>
        <begin position="71"/>
        <end position="180"/>
    </location>
</feature>
<dbReference type="PANTHER" id="PTHR22255">
    <property type="entry name" value="LP06548P"/>
    <property type="match status" value="1"/>
</dbReference>
<evidence type="ECO:0000259" key="2">
    <source>
        <dbReference type="Pfam" id="PF23070"/>
    </source>
</evidence>
<evidence type="ECO:0000259" key="1">
    <source>
        <dbReference type="Pfam" id="PF23069"/>
    </source>
</evidence>
<dbReference type="OrthoDB" id="9979716at2759"/>
<dbReference type="AlphaFoldDB" id="A0A0D8Y4I2"/>
<reference evidence="4" key="2">
    <citation type="journal article" date="2016" name="Sci. Rep.">
        <title>Dictyocaulus viviparus genome, variome and transcriptome elucidate lungworm biology and support future intervention.</title>
        <authorList>
            <person name="McNulty S.N."/>
            <person name="Strube C."/>
            <person name="Rosa B.A."/>
            <person name="Martin J.C."/>
            <person name="Tyagi R."/>
            <person name="Choi Y.J."/>
            <person name="Wang Q."/>
            <person name="Hallsworth Pepin K."/>
            <person name="Zhang X."/>
            <person name="Ozersky P."/>
            <person name="Wilson R.K."/>
            <person name="Sternberg P.W."/>
            <person name="Gasser R.B."/>
            <person name="Mitreva M."/>
        </authorList>
    </citation>
    <scope>NUCLEOTIDE SEQUENCE [LARGE SCALE GENOMIC DNA]</scope>
    <source>
        <strain evidence="4">HannoverDv2000</strain>
    </source>
</reference>
<evidence type="ECO:0000313" key="3">
    <source>
        <dbReference type="EMBL" id="KJH49476.1"/>
    </source>
</evidence>
<proteinExistence type="predicted"/>
<reference evidence="3 4" key="1">
    <citation type="submission" date="2013-11" db="EMBL/GenBank/DDBJ databases">
        <title>Draft genome of the bovine lungworm Dictyocaulus viviparus.</title>
        <authorList>
            <person name="Mitreva M."/>
        </authorList>
    </citation>
    <scope>NUCLEOTIDE SEQUENCE [LARGE SCALE GENOMIC DNA]</scope>
    <source>
        <strain evidence="3 4">HannoverDv2000</strain>
    </source>
</reference>
<organism evidence="3 4">
    <name type="scientific">Dictyocaulus viviparus</name>
    <name type="common">Bovine lungworm</name>
    <dbReference type="NCBI Taxonomy" id="29172"/>
    <lineage>
        <taxon>Eukaryota</taxon>
        <taxon>Metazoa</taxon>
        <taxon>Ecdysozoa</taxon>
        <taxon>Nematoda</taxon>
        <taxon>Chromadorea</taxon>
        <taxon>Rhabditida</taxon>
        <taxon>Rhabditina</taxon>
        <taxon>Rhabditomorpha</taxon>
        <taxon>Strongyloidea</taxon>
        <taxon>Metastrongylidae</taxon>
        <taxon>Dictyocaulus</taxon>
    </lineage>
</organism>
<dbReference type="Proteomes" id="UP000053766">
    <property type="component" value="Unassembled WGS sequence"/>
</dbReference>
<dbReference type="InterPro" id="IPR055471">
    <property type="entry name" value="DUF7043"/>
</dbReference>
<evidence type="ECO:0000313" key="4">
    <source>
        <dbReference type="Proteomes" id="UP000053766"/>
    </source>
</evidence>
<dbReference type="Pfam" id="PF23069">
    <property type="entry name" value="DUF7042"/>
    <property type="match status" value="1"/>
</dbReference>
<sequence>VECIASWHSLGHIFFAARIGNERGESYRCFIVDRMGTSGRIGISADASCQELTDISSATMTLQYKQDHEIHPQCNFPDYLQANFGGILQSWESIADGKRNVIQNGYWISSYKARNDSIWMCLESQLIDNVVAIRAHIRRGCQTGYQCLQFHRRAPHMVQLSFGKVTFNEYEDCSEMAVESRDILVLQGTQEDCPLRGQYFSSNCPHPLLFIGCQKSNEIQIFSECQKTSHTDVYKCIAHFQHVNEHYMVVRDQISMQLQCLKFLISDEIIVEIFDHISCDSFSTTVALPSSMMNISNKARCESSFLAGFLQYSENSISHKIYYTSLTATFLMILSLS</sequence>